<organism evidence="3 4">
    <name type="scientific">Halocatena salina</name>
    <dbReference type="NCBI Taxonomy" id="2934340"/>
    <lineage>
        <taxon>Archaea</taxon>
        <taxon>Methanobacteriati</taxon>
        <taxon>Methanobacteriota</taxon>
        <taxon>Stenosarchaea group</taxon>
        <taxon>Halobacteria</taxon>
        <taxon>Halobacteriales</taxon>
        <taxon>Natronomonadaceae</taxon>
        <taxon>Halocatena</taxon>
    </lineage>
</organism>
<dbReference type="EMBL" id="CP096019">
    <property type="protein sequence ID" value="UPM43511.1"/>
    <property type="molecule type" value="Genomic_DNA"/>
</dbReference>
<name>A0A8U0A2S5_9EURY</name>
<dbReference type="AlphaFoldDB" id="A0A8U0A2S5"/>
<proteinExistence type="predicted"/>
<dbReference type="Pfam" id="PF04151">
    <property type="entry name" value="PPC"/>
    <property type="match status" value="1"/>
</dbReference>
<keyword evidence="4" id="KW-1185">Reference proteome</keyword>
<feature type="compositionally biased region" description="Acidic residues" evidence="1">
    <location>
        <begin position="260"/>
        <end position="353"/>
    </location>
</feature>
<dbReference type="RefSeq" id="WP_247994178.1">
    <property type="nucleotide sequence ID" value="NZ_CP096019.1"/>
</dbReference>
<feature type="region of interest" description="Disordered" evidence="1">
    <location>
        <begin position="258"/>
        <end position="374"/>
    </location>
</feature>
<feature type="compositionally biased region" description="Polar residues" evidence="1">
    <location>
        <begin position="24"/>
        <end position="35"/>
    </location>
</feature>
<protein>
    <submittedName>
        <fullName evidence="3">DNA polymerase V family protein</fullName>
    </submittedName>
</protein>
<accession>A0A8U0A2S5</accession>
<reference evidence="3" key="1">
    <citation type="submission" date="2022-04" db="EMBL/GenBank/DDBJ databases">
        <title>Halocatena sp. nov., isolated from a salt lake.</title>
        <authorList>
            <person name="Cui H.-L."/>
        </authorList>
    </citation>
    <scope>NUCLEOTIDE SEQUENCE</scope>
    <source>
        <strain evidence="3">AD-1</strain>
    </source>
</reference>
<evidence type="ECO:0000259" key="2">
    <source>
        <dbReference type="Pfam" id="PF04151"/>
    </source>
</evidence>
<dbReference type="GeneID" id="71927073"/>
<evidence type="ECO:0000256" key="1">
    <source>
        <dbReference type="SAM" id="MobiDB-lite"/>
    </source>
</evidence>
<feature type="region of interest" description="Disordered" evidence="1">
    <location>
        <begin position="1"/>
        <end position="37"/>
    </location>
</feature>
<dbReference type="SUPFAM" id="SSF89260">
    <property type="entry name" value="Collagen-binding domain"/>
    <property type="match status" value="1"/>
</dbReference>
<evidence type="ECO:0000313" key="3">
    <source>
        <dbReference type="EMBL" id="UPM43511.1"/>
    </source>
</evidence>
<dbReference type="Proteomes" id="UP000831768">
    <property type="component" value="Chromosome"/>
</dbReference>
<evidence type="ECO:0000313" key="4">
    <source>
        <dbReference type="Proteomes" id="UP000831768"/>
    </source>
</evidence>
<dbReference type="Gene3D" id="2.60.120.380">
    <property type="match status" value="2"/>
</dbReference>
<sequence>MATGVLAADEGDNDDSRETATEMAPNSTETGALESNDTDWYAFDVEAGERIWVHLDLGENDTTLDQNTSARLDIFGPSGENVNDYPHDGMGPAYRPTAGAPMQAAGGTIAEQSGTYYVRAKGTNITDYDLTVETQRLDEHDPNERPATATSIESGETVSAVMSGPDLDTYAIDLEKGETINVTANHSDSVLVNAQLLHPNASDESPDRFVNDHVVEWDYSDSFTHTANTSGTYFVWISPEEEGIGSFDEEAPYDLSVSVSEDDSTDENDSETDDGPTETPEDDDSTESTPDETEQSDSDDSADEGDSTDDSTESTPDETDQSDSDESVDDSDSTGDDTATESPTDTDDTDQSDSDGSVDNVSDDAEDASDRSEC</sequence>
<dbReference type="KEGG" id="haad:MW046_03460"/>
<gene>
    <name evidence="3" type="ORF">MW046_03460</name>
</gene>
<dbReference type="InterPro" id="IPR007280">
    <property type="entry name" value="Peptidase_C_arc/bac"/>
</dbReference>
<feature type="domain" description="Peptidase C-terminal archaeal/bacterial" evidence="2">
    <location>
        <begin position="37"/>
        <end position="120"/>
    </location>
</feature>